<proteinExistence type="predicted"/>
<protein>
    <submittedName>
        <fullName evidence="1">Uncharacterized protein</fullName>
    </submittedName>
</protein>
<evidence type="ECO:0000313" key="1">
    <source>
        <dbReference type="EMBL" id="CAA7014364.1"/>
    </source>
</evidence>
<gene>
    <name evidence="1" type="ORF">MERR_LOCUS1598</name>
</gene>
<keyword evidence="2" id="KW-1185">Reference proteome</keyword>
<dbReference type="EMBL" id="CACVBM020000110">
    <property type="protein sequence ID" value="CAA7014364.1"/>
    <property type="molecule type" value="Genomic_DNA"/>
</dbReference>
<dbReference type="AlphaFoldDB" id="A0A6D2HGJ9"/>
<name>A0A6D2HGJ9_9BRAS</name>
<accession>A0A6D2HGJ9</accession>
<evidence type="ECO:0000313" key="2">
    <source>
        <dbReference type="Proteomes" id="UP000467841"/>
    </source>
</evidence>
<comment type="caution">
    <text evidence="1">The sequence shown here is derived from an EMBL/GenBank/DDBJ whole genome shotgun (WGS) entry which is preliminary data.</text>
</comment>
<reference evidence="1" key="1">
    <citation type="submission" date="2020-01" db="EMBL/GenBank/DDBJ databases">
        <authorList>
            <person name="Mishra B."/>
        </authorList>
    </citation>
    <scope>NUCLEOTIDE SEQUENCE [LARGE SCALE GENOMIC DNA]</scope>
</reference>
<sequence length="82" mass="8624">MTMLGSESYAKTIPLNSTPVASWTSYAFPTANISPVSSPSATVTPVGLIAGDLTSLSLPPVVYKSRFVKLTVEEYLPTSASK</sequence>
<dbReference type="Proteomes" id="UP000467841">
    <property type="component" value="Unassembled WGS sequence"/>
</dbReference>
<organism evidence="1 2">
    <name type="scientific">Microthlaspi erraticum</name>
    <dbReference type="NCBI Taxonomy" id="1685480"/>
    <lineage>
        <taxon>Eukaryota</taxon>
        <taxon>Viridiplantae</taxon>
        <taxon>Streptophyta</taxon>
        <taxon>Embryophyta</taxon>
        <taxon>Tracheophyta</taxon>
        <taxon>Spermatophyta</taxon>
        <taxon>Magnoliopsida</taxon>
        <taxon>eudicotyledons</taxon>
        <taxon>Gunneridae</taxon>
        <taxon>Pentapetalae</taxon>
        <taxon>rosids</taxon>
        <taxon>malvids</taxon>
        <taxon>Brassicales</taxon>
        <taxon>Brassicaceae</taxon>
        <taxon>Coluteocarpeae</taxon>
        <taxon>Microthlaspi</taxon>
    </lineage>
</organism>